<feature type="compositionally biased region" description="Low complexity" evidence="1">
    <location>
        <begin position="283"/>
        <end position="299"/>
    </location>
</feature>
<dbReference type="AlphaFoldDB" id="A0A8K0QR97"/>
<feature type="region of interest" description="Disordered" evidence="1">
    <location>
        <begin position="283"/>
        <end position="308"/>
    </location>
</feature>
<keyword evidence="3" id="KW-1185">Reference proteome</keyword>
<dbReference type="Proteomes" id="UP000813461">
    <property type="component" value="Unassembled WGS sequence"/>
</dbReference>
<evidence type="ECO:0000313" key="3">
    <source>
        <dbReference type="Proteomes" id="UP000813461"/>
    </source>
</evidence>
<name>A0A8K0QR97_9PLEO</name>
<feature type="region of interest" description="Disordered" evidence="1">
    <location>
        <begin position="454"/>
        <end position="475"/>
    </location>
</feature>
<accession>A0A8K0QR97</accession>
<gene>
    <name evidence="2" type="ORF">FB567DRAFT_599646</name>
</gene>
<organism evidence="2 3">
    <name type="scientific">Paraphoma chrysanthemicola</name>
    <dbReference type="NCBI Taxonomy" id="798071"/>
    <lineage>
        <taxon>Eukaryota</taxon>
        <taxon>Fungi</taxon>
        <taxon>Dikarya</taxon>
        <taxon>Ascomycota</taxon>
        <taxon>Pezizomycotina</taxon>
        <taxon>Dothideomycetes</taxon>
        <taxon>Pleosporomycetidae</taxon>
        <taxon>Pleosporales</taxon>
        <taxon>Pleosporineae</taxon>
        <taxon>Phaeosphaeriaceae</taxon>
        <taxon>Paraphoma</taxon>
    </lineage>
</organism>
<protein>
    <submittedName>
        <fullName evidence="2">Uncharacterized protein</fullName>
    </submittedName>
</protein>
<feature type="region of interest" description="Disordered" evidence="1">
    <location>
        <begin position="147"/>
        <end position="223"/>
    </location>
</feature>
<sequence>MLQGFDGAETFIVLEYGAANLVPGTTSLQNVTFEPAVSTLARSNTPQMRMLTLALKRRCPVWRPGTGPMTPKPGYEEQFQRLAALAQATQLYIVFDYAHLRRESQPIFDRFTTSPEELSSFDVARYYTQHHFQRDDTLFDRVPAPAPASAAAALDSGSTTEDEDEADAGADEPPPYIAARGKRHASTSAPSSPPARKRTGALSSTTSHAPRTEQDKTGTGPAVDVLGYGLPYGSTPIDAAMHDAALRVLPSILITVLPGMIQTAVVNALPAALDKALPPYLSVPMSPSSSSSQSVSSQSTRADTPPPRTVIDTILTRRVLPDLVRKLQRMHDRTLEHAAEKRDEGDTALLEELGNLRYDLQQVRTDCEVELNDICQEKLDSFKVSCAAEVDESAQRAAQQIDDVHDLAGGRAARTIEEHGELLTSTRDLLERVDKLVTRSLTLLEGGIKSLERREGGAGTSEVTGRGMRARSAPL</sequence>
<evidence type="ECO:0000313" key="2">
    <source>
        <dbReference type="EMBL" id="KAH7067040.1"/>
    </source>
</evidence>
<dbReference type="EMBL" id="JAGMVJ010000037">
    <property type="protein sequence ID" value="KAH7067040.1"/>
    <property type="molecule type" value="Genomic_DNA"/>
</dbReference>
<reference evidence="2" key="1">
    <citation type="journal article" date="2021" name="Nat. Commun.">
        <title>Genetic determinants of endophytism in the Arabidopsis root mycobiome.</title>
        <authorList>
            <person name="Mesny F."/>
            <person name="Miyauchi S."/>
            <person name="Thiergart T."/>
            <person name="Pickel B."/>
            <person name="Atanasova L."/>
            <person name="Karlsson M."/>
            <person name="Huettel B."/>
            <person name="Barry K.W."/>
            <person name="Haridas S."/>
            <person name="Chen C."/>
            <person name="Bauer D."/>
            <person name="Andreopoulos W."/>
            <person name="Pangilinan J."/>
            <person name="LaButti K."/>
            <person name="Riley R."/>
            <person name="Lipzen A."/>
            <person name="Clum A."/>
            <person name="Drula E."/>
            <person name="Henrissat B."/>
            <person name="Kohler A."/>
            <person name="Grigoriev I.V."/>
            <person name="Martin F.M."/>
            <person name="Hacquard S."/>
        </authorList>
    </citation>
    <scope>NUCLEOTIDE SEQUENCE</scope>
    <source>
        <strain evidence="2">MPI-SDFR-AT-0120</strain>
    </source>
</reference>
<dbReference type="OrthoDB" id="3737134at2759"/>
<proteinExistence type="predicted"/>
<feature type="compositionally biased region" description="Acidic residues" evidence="1">
    <location>
        <begin position="160"/>
        <end position="170"/>
    </location>
</feature>
<comment type="caution">
    <text evidence="2">The sequence shown here is derived from an EMBL/GenBank/DDBJ whole genome shotgun (WGS) entry which is preliminary data.</text>
</comment>
<evidence type="ECO:0000256" key="1">
    <source>
        <dbReference type="SAM" id="MobiDB-lite"/>
    </source>
</evidence>
<feature type="compositionally biased region" description="Low complexity" evidence="1">
    <location>
        <begin position="147"/>
        <end position="159"/>
    </location>
</feature>